<dbReference type="KEGG" id="pry:Prubr_71580"/>
<dbReference type="EMBL" id="AP023359">
    <property type="protein sequence ID" value="BCJ70137.1"/>
    <property type="molecule type" value="Genomic_DNA"/>
</dbReference>
<reference evidence="2" key="1">
    <citation type="submission" date="2020-08" db="EMBL/GenBank/DDBJ databases">
        <title>Whole genome shotgun sequence of Polymorphospora rubra NBRC 101157.</title>
        <authorList>
            <person name="Komaki H."/>
            <person name="Tamura T."/>
        </authorList>
    </citation>
    <scope>NUCLEOTIDE SEQUENCE</scope>
    <source>
        <strain evidence="2">NBRC 101157</strain>
    </source>
</reference>
<gene>
    <name evidence="2" type="ORF">Prubr_71580</name>
</gene>
<dbReference type="AlphaFoldDB" id="A0A810NA84"/>
<accession>A0A810NA84</accession>
<dbReference type="Proteomes" id="UP000680866">
    <property type="component" value="Chromosome"/>
</dbReference>
<protein>
    <submittedName>
        <fullName evidence="2">Uncharacterized protein</fullName>
    </submittedName>
</protein>
<evidence type="ECO:0000313" key="2">
    <source>
        <dbReference type="EMBL" id="BCJ70137.1"/>
    </source>
</evidence>
<evidence type="ECO:0000313" key="3">
    <source>
        <dbReference type="Proteomes" id="UP000680866"/>
    </source>
</evidence>
<evidence type="ECO:0000256" key="1">
    <source>
        <dbReference type="SAM" id="MobiDB-lite"/>
    </source>
</evidence>
<name>A0A810NA84_9ACTN</name>
<proteinExistence type="predicted"/>
<organism evidence="2 3">
    <name type="scientific">Polymorphospora rubra</name>
    <dbReference type="NCBI Taxonomy" id="338584"/>
    <lineage>
        <taxon>Bacteria</taxon>
        <taxon>Bacillati</taxon>
        <taxon>Actinomycetota</taxon>
        <taxon>Actinomycetes</taxon>
        <taxon>Micromonosporales</taxon>
        <taxon>Micromonosporaceae</taxon>
        <taxon>Polymorphospora</taxon>
    </lineage>
</organism>
<keyword evidence="3" id="KW-1185">Reference proteome</keyword>
<feature type="region of interest" description="Disordered" evidence="1">
    <location>
        <begin position="58"/>
        <end position="79"/>
    </location>
</feature>
<sequence length="79" mass="7842">MTAVGVAYSAPTAARRAAPDRRRRAALAGSGCGGVWRSGGDVTIVDIGVASGEGCGLRSGVARPRSGRATDDGGLTLLE</sequence>